<dbReference type="SFLD" id="SFLDG01129">
    <property type="entry name" value="C1.5:_HAD__Beta-PGM__Phosphata"/>
    <property type="match status" value="1"/>
</dbReference>
<gene>
    <name evidence="1" type="ORF">BC739_003481</name>
</gene>
<protein>
    <submittedName>
        <fullName evidence="1">Sugar-phosphatase</fullName>
        <ecNumber evidence="1">3.1.3.23</ecNumber>
    </submittedName>
</protein>
<evidence type="ECO:0000313" key="1">
    <source>
        <dbReference type="EMBL" id="MBA8926282.1"/>
    </source>
</evidence>
<dbReference type="InterPro" id="IPR023198">
    <property type="entry name" value="PGP-like_dom2"/>
</dbReference>
<name>A0ABR6BHB6_9PSEU</name>
<dbReference type="PANTHER" id="PTHR43481:SF4">
    <property type="entry name" value="GLYCEROL-1-PHOSPHATE PHOSPHOHYDROLASE 1-RELATED"/>
    <property type="match status" value="1"/>
</dbReference>
<proteinExistence type="predicted"/>
<keyword evidence="2" id="KW-1185">Reference proteome</keyword>
<dbReference type="Proteomes" id="UP000517916">
    <property type="component" value="Unassembled WGS sequence"/>
</dbReference>
<dbReference type="RefSeq" id="WP_318296305.1">
    <property type="nucleotide sequence ID" value="NZ_BAAABQ010000009.1"/>
</dbReference>
<keyword evidence="1" id="KW-0378">Hydrolase</keyword>
<dbReference type="EC" id="3.1.3.23" evidence="1"/>
<dbReference type="EMBL" id="JACJID010000002">
    <property type="protein sequence ID" value="MBA8926282.1"/>
    <property type="molecule type" value="Genomic_DNA"/>
</dbReference>
<dbReference type="Gene3D" id="1.10.150.240">
    <property type="entry name" value="Putative phosphatase, domain 2"/>
    <property type="match status" value="1"/>
</dbReference>
<dbReference type="Gene3D" id="3.40.50.1000">
    <property type="entry name" value="HAD superfamily/HAD-like"/>
    <property type="match status" value="1"/>
</dbReference>
<dbReference type="InterPro" id="IPR036412">
    <property type="entry name" value="HAD-like_sf"/>
</dbReference>
<dbReference type="PANTHER" id="PTHR43481">
    <property type="entry name" value="FRUCTOSE-1-PHOSPHATE PHOSPHATASE"/>
    <property type="match status" value="1"/>
</dbReference>
<reference evidence="1 2" key="1">
    <citation type="submission" date="2020-08" db="EMBL/GenBank/DDBJ databases">
        <title>Genomic Encyclopedia of Archaeal and Bacterial Type Strains, Phase II (KMG-II): from individual species to whole genera.</title>
        <authorList>
            <person name="Goeker M."/>
        </authorList>
    </citation>
    <scope>NUCLEOTIDE SEQUENCE [LARGE SCALE GENOMIC DNA]</scope>
    <source>
        <strain evidence="1 2">DSM 43850</strain>
    </source>
</reference>
<dbReference type="InterPro" id="IPR051806">
    <property type="entry name" value="HAD-like_SPP"/>
</dbReference>
<dbReference type="InterPro" id="IPR023214">
    <property type="entry name" value="HAD_sf"/>
</dbReference>
<sequence>MICTVQALLFDMDGTLVDSTAVVERAWRRFTRRHDLDFAEIMASAHGRRSSETIRQHLPEGADIAGETARIDEEELADLDGILAVHGAADLLARLPADRWALVTSASLELATRRMAAAGLDLPPTVVTAEDVSVGKPDPQGYLLGARRLGVAPSQTLVFEDADAGLLAGLAAGASVVAVGGNAGAAAEGLVRVKDFREVQVTVRQDGLEISVPGWPTRHGS</sequence>
<organism evidence="1 2">
    <name type="scientific">Kutzneria viridogrisea</name>
    <dbReference type="NCBI Taxonomy" id="47990"/>
    <lineage>
        <taxon>Bacteria</taxon>
        <taxon>Bacillati</taxon>
        <taxon>Actinomycetota</taxon>
        <taxon>Actinomycetes</taxon>
        <taxon>Pseudonocardiales</taxon>
        <taxon>Pseudonocardiaceae</taxon>
        <taxon>Kutzneria</taxon>
    </lineage>
</organism>
<dbReference type="GO" id="GO:0050308">
    <property type="term" value="F:sugar-phosphatase activity"/>
    <property type="evidence" value="ECO:0007669"/>
    <property type="project" value="UniProtKB-EC"/>
</dbReference>
<comment type="caution">
    <text evidence="1">The sequence shown here is derived from an EMBL/GenBank/DDBJ whole genome shotgun (WGS) entry which is preliminary data.</text>
</comment>
<dbReference type="Pfam" id="PF00702">
    <property type="entry name" value="Hydrolase"/>
    <property type="match status" value="1"/>
</dbReference>
<dbReference type="SFLD" id="SFLDS00003">
    <property type="entry name" value="Haloacid_Dehalogenase"/>
    <property type="match status" value="1"/>
</dbReference>
<evidence type="ECO:0000313" key="2">
    <source>
        <dbReference type="Proteomes" id="UP000517916"/>
    </source>
</evidence>
<dbReference type="InterPro" id="IPR006439">
    <property type="entry name" value="HAD-SF_hydro_IA"/>
</dbReference>
<dbReference type="SUPFAM" id="SSF56784">
    <property type="entry name" value="HAD-like"/>
    <property type="match status" value="1"/>
</dbReference>
<dbReference type="PRINTS" id="PR00413">
    <property type="entry name" value="HADHALOGNASE"/>
</dbReference>
<dbReference type="NCBIfam" id="TIGR01509">
    <property type="entry name" value="HAD-SF-IA-v3"/>
    <property type="match status" value="1"/>
</dbReference>
<accession>A0ABR6BHB6</accession>